<organism evidence="2 3">
    <name type="scientific">Fulvivirga sediminis</name>
    <dbReference type="NCBI Taxonomy" id="2803949"/>
    <lineage>
        <taxon>Bacteria</taxon>
        <taxon>Pseudomonadati</taxon>
        <taxon>Bacteroidota</taxon>
        <taxon>Cytophagia</taxon>
        <taxon>Cytophagales</taxon>
        <taxon>Fulvivirgaceae</taxon>
        <taxon>Fulvivirga</taxon>
    </lineage>
</organism>
<name>A0A937K010_9BACT</name>
<keyword evidence="3" id="KW-1185">Reference proteome</keyword>
<proteinExistence type="predicted"/>
<dbReference type="AlphaFoldDB" id="A0A937K010"/>
<evidence type="ECO:0000313" key="2">
    <source>
        <dbReference type="EMBL" id="MBL3655811.1"/>
    </source>
</evidence>
<sequence>MLAIIPKKNISTGDLKTLRSISNVSISEIKQAAVDQKPIKLFKEFEGSWEVDRLELARLVKEISEVQDLPYQLALVEDLEIMEFLSAEKLYDYLRHLREIELETQRNSDLENGYISSPDDFEPHDEDWVVV</sequence>
<dbReference type="Proteomes" id="UP000659388">
    <property type="component" value="Unassembled WGS sequence"/>
</dbReference>
<evidence type="ECO:0000313" key="3">
    <source>
        <dbReference type="Proteomes" id="UP000659388"/>
    </source>
</evidence>
<accession>A0A937K010</accession>
<feature type="region of interest" description="Disordered" evidence="1">
    <location>
        <begin position="111"/>
        <end position="131"/>
    </location>
</feature>
<evidence type="ECO:0000256" key="1">
    <source>
        <dbReference type="SAM" id="MobiDB-lite"/>
    </source>
</evidence>
<comment type="caution">
    <text evidence="2">The sequence shown here is derived from an EMBL/GenBank/DDBJ whole genome shotgun (WGS) entry which is preliminary data.</text>
</comment>
<gene>
    <name evidence="2" type="ORF">JL102_06700</name>
</gene>
<dbReference type="EMBL" id="JAESIY010000003">
    <property type="protein sequence ID" value="MBL3655811.1"/>
    <property type="molecule type" value="Genomic_DNA"/>
</dbReference>
<reference evidence="2" key="1">
    <citation type="submission" date="2021-01" db="EMBL/GenBank/DDBJ databases">
        <title>Fulvivirga kasyanovii gen. nov., sp nov., a novel member of the phylum Bacteroidetes isolated from seawater in a mussel farm.</title>
        <authorList>
            <person name="Zhao L.-H."/>
            <person name="Wang Z.-J."/>
        </authorList>
    </citation>
    <scope>NUCLEOTIDE SEQUENCE</scope>
    <source>
        <strain evidence="2">2943</strain>
    </source>
</reference>
<protein>
    <submittedName>
        <fullName evidence="2">Uncharacterized protein</fullName>
    </submittedName>
</protein>
<dbReference type="RefSeq" id="WP_202243492.1">
    <property type="nucleotide sequence ID" value="NZ_JAESIY010000003.1"/>
</dbReference>